<dbReference type="InterPro" id="IPR002645">
    <property type="entry name" value="STAS_dom"/>
</dbReference>
<evidence type="ECO:0000313" key="3">
    <source>
        <dbReference type="Proteomes" id="UP001589608"/>
    </source>
</evidence>
<dbReference type="RefSeq" id="WP_223105034.1">
    <property type="nucleotide sequence ID" value="NZ_CP061913.1"/>
</dbReference>
<keyword evidence="3" id="KW-1185">Reference proteome</keyword>
<name>A0ABV5MDE7_9ACTN</name>
<dbReference type="CDD" id="cd07043">
    <property type="entry name" value="STAS_anti-anti-sigma_factors"/>
    <property type="match status" value="1"/>
</dbReference>
<dbReference type="PROSITE" id="PS50801">
    <property type="entry name" value="STAS"/>
    <property type="match status" value="1"/>
</dbReference>
<accession>A0ABV5MDE7</accession>
<dbReference type="SUPFAM" id="SSF52091">
    <property type="entry name" value="SpoIIaa-like"/>
    <property type="match status" value="1"/>
</dbReference>
<dbReference type="EMBL" id="JBHMCA010000051">
    <property type="protein sequence ID" value="MFB9446876.1"/>
    <property type="molecule type" value="Genomic_DNA"/>
</dbReference>
<sequence length="114" mass="11901">MTTPLQITTGHTADGGAQLRAVGEIDLTNAEQFADRLRAALSPGVRLQVDLTRVDYLDSAALATLFAHAEQLDIRISPLNEALLVFSGLDQLATVEVVASGGDADGSGDGRGRL</sequence>
<dbReference type="InterPro" id="IPR058548">
    <property type="entry name" value="MlaB-like_STAS"/>
</dbReference>
<reference evidence="2 3" key="1">
    <citation type="submission" date="2024-09" db="EMBL/GenBank/DDBJ databases">
        <authorList>
            <person name="Sun Q."/>
            <person name="Mori K."/>
        </authorList>
    </citation>
    <scope>NUCLEOTIDE SEQUENCE [LARGE SCALE GENOMIC DNA]</scope>
    <source>
        <strain evidence="2 3">JCM 3307</strain>
    </source>
</reference>
<dbReference type="Pfam" id="PF13466">
    <property type="entry name" value="STAS_2"/>
    <property type="match status" value="1"/>
</dbReference>
<evidence type="ECO:0000313" key="2">
    <source>
        <dbReference type="EMBL" id="MFB9446876.1"/>
    </source>
</evidence>
<protein>
    <submittedName>
        <fullName evidence="2">STAS domain-containing protein</fullName>
    </submittedName>
</protein>
<dbReference type="Gene3D" id="3.30.750.24">
    <property type="entry name" value="STAS domain"/>
    <property type="match status" value="1"/>
</dbReference>
<dbReference type="Proteomes" id="UP001589608">
    <property type="component" value="Unassembled WGS sequence"/>
</dbReference>
<feature type="domain" description="STAS" evidence="1">
    <location>
        <begin position="19"/>
        <end position="114"/>
    </location>
</feature>
<proteinExistence type="predicted"/>
<comment type="caution">
    <text evidence="2">The sequence shown here is derived from an EMBL/GenBank/DDBJ whole genome shotgun (WGS) entry which is preliminary data.</text>
</comment>
<evidence type="ECO:0000259" key="1">
    <source>
        <dbReference type="PROSITE" id="PS50801"/>
    </source>
</evidence>
<gene>
    <name evidence="2" type="ORF">ACFFTR_27615</name>
</gene>
<organism evidence="2 3">
    <name type="scientific">Dactylosporangium vinaceum</name>
    <dbReference type="NCBI Taxonomy" id="53362"/>
    <lineage>
        <taxon>Bacteria</taxon>
        <taxon>Bacillati</taxon>
        <taxon>Actinomycetota</taxon>
        <taxon>Actinomycetes</taxon>
        <taxon>Micromonosporales</taxon>
        <taxon>Micromonosporaceae</taxon>
        <taxon>Dactylosporangium</taxon>
    </lineage>
</organism>
<dbReference type="InterPro" id="IPR036513">
    <property type="entry name" value="STAS_dom_sf"/>
</dbReference>